<protein>
    <submittedName>
        <fullName evidence="2">Uncharacterized protein</fullName>
    </submittedName>
</protein>
<accession>A0A0P6WKW1</accession>
<dbReference type="EMBL" id="LJYW01000001">
    <property type="protein sequence ID" value="KPL55394.1"/>
    <property type="molecule type" value="Genomic_DNA"/>
</dbReference>
<dbReference type="STRING" id="665126.ABB55_26770"/>
<evidence type="ECO:0000313" key="2">
    <source>
        <dbReference type="EMBL" id="KPL55394.1"/>
    </source>
</evidence>
<reference evidence="2 3" key="2">
    <citation type="submission" date="2015-10" db="EMBL/GenBank/DDBJ databases">
        <title>Draft Genome Sequence of Prosthecomicrobium hirschii ATCC 27832.</title>
        <authorList>
            <person name="Daniel J."/>
            <person name="Givan S.A."/>
            <person name="Brun Y.V."/>
            <person name="Brown P.J."/>
        </authorList>
    </citation>
    <scope>NUCLEOTIDE SEQUENCE [LARGE SCALE GENOMIC DNA]</scope>
    <source>
        <strain evidence="2 3">16</strain>
    </source>
</reference>
<evidence type="ECO:0000256" key="1">
    <source>
        <dbReference type="SAM" id="MobiDB-lite"/>
    </source>
</evidence>
<evidence type="ECO:0000313" key="3">
    <source>
        <dbReference type="Proteomes" id="UP000048984"/>
    </source>
</evidence>
<feature type="compositionally biased region" description="Basic and acidic residues" evidence="1">
    <location>
        <begin position="15"/>
        <end position="24"/>
    </location>
</feature>
<keyword evidence="3" id="KW-1185">Reference proteome</keyword>
<name>A0A0P6WKW1_9HYPH</name>
<dbReference type="AlphaFoldDB" id="A0A0P6WKW1"/>
<organism evidence="2 3">
    <name type="scientific">Prosthecodimorpha hirschii</name>
    <dbReference type="NCBI Taxonomy" id="665126"/>
    <lineage>
        <taxon>Bacteria</taxon>
        <taxon>Pseudomonadati</taxon>
        <taxon>Pseudomonadota</taxon>
        <taxon>Alphaproteobacteria</taxon>
        <taxon>Hyphomicrobiales</taxon>
        <taxon>Ancalomicrobiaceae</taxon>
        <taxon>Prosthecodimorpha</taxon>
    </lineage>
</organism>
<reference evidence="2 3" key="1">
    <citation type="submission" date="2015-09" db="EMBL/GenBank/DDBJ databases">
        <authorList>
            <person name="Jackson K.R."/>
            <person name="Lunt B.L."/>
            <person name="Fisher J.N.B."/>
            <person name="Gardner A.V."/>
            <person name="Bailey M.E."/>
            <person name="Deus L.M."/>
            <person name="Earl A.S."/>
            <person name="Gibby P.D."/>
            <person name="Hartmann K.A."/>
            <person name="Liu J.E."/>
            <person name="Manci A.M."/>
            <person name="Nielsen D.A."/>
            <person name="Solomon M.B."/>
            <person name="Breakwell D.P."/>
            <person name="Burnett S.H."/>
            <person name="Grose J.H."/>
        </authorList>
    </citation>
    <scope>NUCLEOTIDE SEQUENCE [LARGE SCALE GENOMIC DNA]</scope>
    <source>
        <strain evidence="2 3">16</strain>
    </source>
</reference>
<sequence>MPHSECHLSHPVSADAHRSAKRPSEAPAAGPCASCRVRTDCIRFGWVSPAGMWFDRVIVIEPPAGCRGHEQSRDDIARRFGRG</sequence>
<comment type="caution">
    <text evidence="2">The sequence shown here is derived from an EMBL/GenBank/DDBJ whole genome shotgun (WGS) entry which is preliminary data.</text>
</comment>
<feature type="region of interest" description="Disordered" evidence="1">
    <location>
        <begin position="1"/>
        <end position="32"/>
    </location>
</feature>
<proteinExistence type="predicted"/>
<gene>
    <name evidence="2" type="ORF">ABB55_26770</name>
</gene>
<dbReference type="Proteomes" id="UP000048984">
    <property type="component" value="Unassembled WGS sequence"/>
</dbReference>